<keyword evidence="3" id="KW-1185">Reference proteome</keyword>
<protein>
    <submittedName>
        <fullName evidence="2">Uncharacterized protein</fullName>
    </submittedName>
</protein>
<evidence type="ECO:0000313" key="3">
    <source>
        <dbReference type="Proteomes" id="UP001162131"/>
    </source>
</evidence>
<keyword evidence="1" id="KW-0472">Membrane</keyword>
<dbReference type="AlphaFoldDB" id="A0AAU9IZR1"/>
<comment type="caution">
    <text evidence="2">The sequence shown here is derived from an EMBL/GenBank/DDBJ whole genome shotgun (WGS) entry which is preliminary data.</text>
</comment>
<gene>
    <name evidence="2" type="ORF">BSTOLATCC_MIC22448</name>
</gene>
<keyword evidence="1" id="KW-0812">Transmembrane</keyword>
<organism evidence="2 3">
    <name type="scientific">Blepharisma stoltei</name>
    <dbReference type="NCBI Taxonomy" id="1481888"/>
    <lineage>
        <taxon>Eukaryota</taxon>
        <taxon>Sar</taxon>
        <taxon>Alveolata</taxon>
        <taxon>Ciliophora</taxon>
        <taxon>Postciliodesmatophora</taxon>
        <taxon>Heterotrichea</taxon>
        <taxon>Heterotrichida</taxon>
        <taxon>Blepharismidae</taxon>
        <taxon>Blepharisma</taxon>
    </lineage>
</organism>
<reference evidence="2" key="1">
    <citation type="submission" date="2021-09" db="EMBL/GenBank/DDBJ databases">
        <authorList>
            <consortium name="AG Swart"/>
            <person name="Singh M."/>
            <person name="Singh A."/>
            <person name="Seah K."/>
            <person name="Emmerich C."/>
        </authorList>
    </citation>
    <scope>NUCLEOTIDE SEQUENCE</scope>
    <source>
        <strain evidence="2">ATCC30299</strain>
    </source>
</reference>
<dbReference type="EMBL" id="CAJZBQ010000021">
    <property type="protein sequence ID" value="CAG9319098.1"/>
    <property type="molecule type" value="Genomic_DNA"/>
</dbReference>
<name>A0AAU9IZR1_9CILI</name>
<feature type="transmembrane region" description="Helical" evidence="1">
    <location>
        <begin position="38"/>
        <end position="56"/>
    </location>
</feature>
<proteinExistence type="predicted"/>
<dbReference type="Proteomes" id="UP001162131">
    <property type="component" value="Unassembled WGS sequence"/>
</dbReference>
<keyword evidence="1" id="KW-1133">Transmembrane helix</keyword>
<evidence type="ECO:0000313" key="2">
    <source>
        <dbReference type="EMBL" id="CAG9319098.1"/>
    </source>
</evidence>
<accession>A0AAU9IZR1</accession>
<sequence>MEIVNPEESRVIPAGLDRDAIKKYHYIIQGIIDSQARLIIFVIQVPLFLYVLETFYDLGMRRGDLLIYTAVSDTLSSILVKDDYLYKRLELGVPMITTMPEQWVGQFGQGVYSKMLQLYNNSAPSSFSCHYFDLVYLISMLLILW</sequence>
<evidence type="ECO:0000256" key="1">
    <source>
        <dbReference type="SAM" id="Phobius"/>
    </source>
</evidence>